<reference evidence="2 3" key="1">
    <citation type="submission" date="2017-08" db="EMBL/GenBank/DDBJ databases">
        <title>Aliifodinibius alkalisoli sp. nov., isolated from saline alkaline soil.</title>
        <authorList>
            <person name="Liu D."/>
            <person name="Zhang G."/>
        </authorList>
    </citation>
    <scope>NUCLEOTIDE SEQUENCE [LARGE SCALE GENOMIC DNA]</scope>
    <source>
        <strain evidence="2 3">WN023</strain>
    </source>
</reference>
<sequence length="62" mass="7059">MSKHTLWMIIGCGIPLLLLFFAPFLGLNSNVTFFLFIVAMFLCHILMIGHHHKGSDHDVPQH</sequence>
<dbReference type="OrthoDB" id="1449788at2"/>
<dbReference type="RefSeq" id="WP_095606400.1">
    <property type="nucleotide sequence ID" value="NZ_NSKE01000005.1"/>
</dbReference>
<comment type="caution">
    <text evidence="2">The sequence shown here is derived from an EMBL/GenBank/DDBJ whole genome shotgun (WGS) entry which is preliminary data.</text>
</comment>
<gene>
    <name evidence="2" type="ORF">CK503_08645</name>
</gene>
<dbReference type="AlphaFoldDB" id="A0A2A2GBQ1"/>
<evidence type="ECO:0000313" key="3">
    <source>
        <dbReference type="Proteomes" id="UP000218831"/>
    </source>
</evidence>
<keyword evidence="1" id="KW-0812">Transmembrane</keyword>
<protein>
    <recommendedName>
        <fullName evidence="4">DUF2933 domain-containing protein</fullName>
    </recommendedName>
</protein>
<keyword evidence="1" id="KW-0472">Membrane</keyword>
<accession>A0A2A2GBQ1</accession>
<organism evidence="2 3">
    <name type="scientific">Fodinibius salipaludis</name>
    <dbReference type="NCBI Taxonomy" id="2032627"/>
    <lineage>
        <taxon>Bacteria</taxon>
        <taxon>Pseudomonadati</taxon>
        <taxon>Balneolota</taxon>
        <taxon>Balneolia</taxon>
        <taxon>Balneolales</taxon>
        <taxon>Balneolaceae</taxon>
        <taxon>Fodinibius</taxon>
    </lineage>
</organism>
<proteinExistence type="predicted"/>
<evidence type="ECO:0000313" key="2">
    <source>
        <dbReference type="EMBL" id="PAU94269.1"/>
    </source>
</evidence>
<evidence type="ECO:0000256" key="1">
    <source>
        <dbReference type="SAM" id="Phobius"/>
    </source>
</evidence>
<feature type="transmembrane region" description="Helical" evidence="1">
    <location>
        <begin position="31"/>
        <end position="49"/>
    </location>
</feature>
<keyword evidence="3" id="KW-1185">Reference proteome</keyword>
<evidence type="ECO:0008006" key="4">
    <source>
        <dbReference type="Google" id="ProtNLM"/>
    </source>
</evidence>
<feature type="transmembrane region" description="Helical" evidence="1">
    <location>
        <begin position="7"/>
        <end position="25"/>
    </location>
</feature>
<dbReference type="EMBL" id="NSKE01000005">
    <property type="protein sequence ID" value="PAU94269.1"/>
    <property type="molecule type" value="Genomic_DNA"/>
</dbReference>
<dbReference type="Proteomes" id="UP000218831">
    <property type="component" value="Unassembled WGS sequence"/>
</dbReference>
<keyword evidence="1" id="KW-1133">Transmembrane helix</keyword>
<name>A0A2A2GBQ1_9BACT</name>